<protein>
    <submittedName>
        <fullName evidence="2">Uncharacterized protein</fullName>
    </submittedName>
</protein>
<sequence>MSSPLHPHELVLASSPSQKP</sequence>
<reference evidence="2" key="2">
    <citation type="journal article" date="2015" name="Data Brief">
        <title>Shoot transcriptome of the giant reed, Arundo donax.</title>
        <authorList>
            <person name="Barrero R.A."/>
            <person name="Guerrero F.D."/>
            <person name="Moolhuijzen P."/>
            <person name="Goolsby J.A."/>
            <person name="Tidwell J."/>
            <person name="Bellgard S.E."/>
            <person name="Bellgard M.I."/>
        </authorList>
    </citation>
    <scope>NUCLEOTIDE SEQUENCE</scope>
    <source>
        <tissue evidence="2">Shoot tissue taken approximately 20 cm above the soil surface</tissue>
    </source>
</reference>
<name>A0A0A9DLH2_ARUDO</name>
<reference evidence="2" key="1">
    <citation type="submission" date="2014-09" db="EMBL/GenBank/DDBJ databases">
        <authorList>
            <person name="Magalhaes I.L.F."/>
            <person name="Oliveira U."/>
            <person name="Santos F.R."/>
            <person name="Vidigal T.H.D.A."/>
            <person name="Brescovit A.D."/>
            <person name="Santos A.J."/>
        </authorList>
    </citation>
    <scope>NUCLEOTIDE SEQUENCE</scope>
    <source>
        <tissue evidence="2">Shoot tissue taken approximately 20 cm above the soil surface</tissue>
    </source>
</reference>
<dbReference type="AlphaFoldDB" id="A0A0A9DLH2"/>
<evidence type="ECO:0000256" key="1">
    <source>
        <dbReference type="SAM" id="MobiDB-lite"/>
    </source>
</evidence>
<proteinExistence type="predicted"/>
<feature type="region of interest" description="Disordered" evidence="1">
    <location>
        <begin position="1"/>
        <end position="20"/>
    </location>
</feature>
<dbReference type="EMBL" id="GBRH01208436">
    <property type="protein sequence ID" value="JAD89459.1"/>
    <property type="molecule type" value="Transcribed_RNA"/>
</dbReference>
<organism evidence="2">
    <name type="scientific">Arundo donax</name>
    <name type="common">Giant reed</name>
    <name type="synonym">Donax arundinaceus</name>
    <dbReference type="NCBI Taxonomy" id="35708"/>
    <lineage>
        <taxon>Eukaryota</taxon>
        <taxon>Viridiplantae</taxon>
        <taxon>Streptophyta</taxon>
        <taxon>Embryophyta</taxon>
        <taxon>Tracheophyta</taxon>
        <taxon>Spermatophyta</taxon>
        <taxon>Magnoliopsida</taxon>
        <taxon>Liliopsida</taxon>
        <taxon>Poales</taxon>
        <taxon>Poaceae</taxon>
        <taxon>PACMAD clade</taxon>
        <taxon>Arundinoideae</taxon>
        <taxon>Arundineae</taxon>
        <taxon>Arundo</taxon>
    </lineage>
</organism>
<evidence type="ECO:0000313" key="2">
    <source>
        <dbReference type="EMBL" id="JAD89459.1"/>
    </source>
</evidence>
<accession>A0A0A9DLH2</accession>